<dbReference type="RefSeq" id="WP_112790580.1">
    <property type="nucleotide sequence ID" value="NZ_NAQV01000058.1"/>
</dbReference>
<dbReference type="Proteomes" id="UP000249099">
    <property type="component" value="Unassembled WGS sequence"/>
</dbReference>
<organism evidence="1 2">
    <name type="scientific">Dolosigranulum pigrum</name>
    <dbReference type="NCBI Taxonomy" id="29394"/>
    <lineage>
        <taxon>Bacteria</taxon>
        <taxon>Bacillati</taxon>
        <taxon>Bacillota</taxon>
        <taxon>Bacilli</taxon>
        <taxon>Lactobacillales</taxon>
        <taxon>Carnobacteriaceae</taxon>
        <taxon>Dolosigranulum</taxon>
    </lineage>
</organism>
<sequence>MFELKLSDKKEGWFVVGSEEELQFLLKVVKKSGLVGRMVYPEDMNRSDYIVLGDWIAGKEKLAYLSLLSNSRSIFTVVQGENAFNRIDKMERSLGKDIEEFTAEEVREYIKTTYNGFNMEMILTDARHFERYCLLARGRKATPWARVDTAFALGIVKDSGVGIINRIQLKEMFDYLSSPQLMLPILLAYEGVNISTNEDNMEASWIKKEDLGDHTLAVRNKDDKIVRTIELEDWVYKVMLAAAKQQSIIVTRGKKRMYDKLGESDFLIKKSEKINKSEPDHAPYSVIYHRMQVVQEVISSINEGIKLSPRHVAHSGQMYYIDKYMNEGMELKEAVEAMLDRFGDVNTTSHPHSYNRKLKRIMNKYNAYKKVED</sequence>
<evidence type="ECO:0000313" key="1">
    <source>
        <dbReference type="EMBL" id="RAN61377.1"/>
    </source>
</evidence>
<gene>
    <name evidence="1" type="ORF">B8A44_09450</name>
</gene>
<proteinExistence type="predicted"/>
<evidence type="ECO:0000313" key="2">
    <source>
        <dbReference type="Proteomes" id="UP000249099"/>
    </source>
</evidence>
<accession>A0A328KG30</accession>
<name>A0A328KG30_9LACT</name>
<dbReference type="AlphaFoldDB" id="A0A328KG30"/>
<dbReference type="EMBL" id="NAQV01000058">
    <property type="protein sequence ID" value="RAN61377.1"/>
    <property type="molecule type" value="Genomic_DNA"/>
</dbReference>
<protein>
    <submittedName>
        <fullName evidence="1">Uncharacterized protein</fullName>
    </submittedName>
</protein>
<reference evidence="1 2" key="1">
    <citation type="submission" date="2017-03" db="EMBL/GenBank/DDBJ databases">
        <title>wgs assembly of Dolosigranulum pigrum KPL CDC strains.</title>
        <authorList>
            <person name="Brugger S.D."/>
            <person name="Pettigrew M."/>
            <person name="Kong Y."/>
            <person name="Lemon K.P."/>
        </authorList>
    </citation>
    <scope>NUCLEOTIDE SEQUENCE [LARGE SCALE GENOMIC DNA]</scope>
    <source>
        <strain evidence="1 2">KPL1931_CDC4294-98</strain>
    </source>
</reference>
<comment type="caution">
    <text evidence="1">The sequence shown here is derived from an EMBL/GenBank/DDBJ whole genome shotgun (WGS) entry which is preliminary data.</text>
</comment>